<comment type="caution">
    <text evidence="1">The sequence shown here is derived from an EMBL/GenBank/DDBJ whole genome shotgun (WGS) entry which is preliminary data.</text>
</comment>
<dbReference type="AlphaFoldDB" id="A0A1V4A5N6"/>
<protein>
    <recommendedName>
        <fullName evidence="3">Transposase IS701-like DDE domain-containing protein</fullName>
    </recommendedName>
</protein>
<sequence>MLRPALDGAKLRHGTDQVELARSWGSPKADADGLRRALAVLPQLKAADDRLVLAVDVSDWSRSDAPPSADRLSCRVYGRGGA</sequence>
<evidence type="ECO:0008006" key="3">
    <source>
        <dbReference type="Google" id="ProtNLM"/>
    </source>
</evidence>
<keyword evidence="2" id="KW-1185">Reference proteome</keyword>
<gene>
    <name evidence="1" type="ORF">B1H18_21370</name>
</gene>
<proteinExistence type="predicted"/>
<evidence type="ECO:0000313" key="1">
    <source>
        <dbReference type="EMBL" id="OON76179.1"/>
    </source>
</evidence>
<organism evidence="1 2">
    <name type="scientific">Streptomyces tsukubensis</name>
    <dbReference type="NCBI Taxonomy" id="83656"/>
    <lineage>
        <taxon>Bacteria</taxon>
        <taxon>Bacillati</taxon>
        <taxon>Actinomycetota</taxon>
        <taxon>Actinomycetes</taxon>
        <taxon>Kitasatosporales</taxon>
        <taxon>Streptomycetaceae</taxon>
        <taxon>Streptomyces</taxon>
    </lineage>
</organism>
<reference evidence="1 2" key="1">
    <citation type="submission" date="2017-02" db="EMBL/GenBank/DDBJ databases">
        <title>Draft Genome Sequence of Streptomyces tsukubaensis F601, a Producer of the immunosuppressant tacrolimus FK506.</title>
        <authorList>
            <person name="Zong G."/>
            <person name="Zhong C."/>
            <person name="Fu J."/>
            <person name="Qin R."/>
            <person name="Cao G."/>
        </authorList>
    </citation>
    <scope>NUCLEOTIDE SEQUENCE [LARGE SCALE GENOMIC DNA]</scope>
    <source>
        <strain evidence="1 2">F601</strain>
    </source>
</reference>
<dbReference type="Proteomes" id="UP000190539">
    <property type="component" value="Unassembled WGS sequence"/>
</dbReference>
<dbReference type="EMBL" id="MVFC01000019">
    <property type="protein sequence ID" value="OON76179.1"/>
    <property type="molecule type" value="Genomic_DNA"/>
</dbReference>
<accession>A0A1V4A5N6</accession>
<evidence type="ECO:0000313" key="2">
    <source>
        <dbReference type="Proteomes" id="UP000190539"/>
    </source>
</evidence>
<dbReference type="STRING" id="83656.B1H18_21370"/>
<name>A0A1V4A5N6_9ACTN</name>